<organism evidence="11 12">
    <name type="scientific">Gracilibacillus boraciitolerans JCM 21714</name>
    <dbReference type="NCBI Taxonomy" id="1298598"/>
    <lineage>
        <taxon>Bacteria</taxon>
        <taxon>Bacillati</taxon>
        <taxon>Bacillota</taxon>
        <taxon>Bacilli</taxon>
        <taxon>Bacillales</taxon>
        <taxon>Bacillaceae</taxon>
        <taxon>Gracilibacillus</taxon>
    </lineage>
</organism>
<evidence type="ECO:0000256" key="6">
    <source>
        <dbReference type="ARBA" id="ARBA00022970"/>
    </source>
</evidence>
<dbReference type="Proteomes" id="UP000019102">
    <property type="component" value="Unassembled WGS sequence"/>
</dbReference>
<dbReference type="Pfam" id="PF00375">
    <property type="entry name" value="SDF"/>
    <property type="match status" value="1"/>
</dbReference>
<accession>W4VHE5</accession>
<evidence type="ECO:0000256" key="10">
    <source>
        <dbReference type="SAM" id="Phobius"/>
    </source>
</evidence>
<dbReference type="EMBL" id="BAVS01000005">
    <property type="protein sequence ID" value="GAE92576.1"/>
    <property type="molecule type" value="Genomic_DNA"/>
</dbReference>
<evidence type="ECO:0000313" key="12">
    <source>
        <dbReference type="Proteomes" id="UP000019102"/>
    </source>
</evidence>
<dbReference type="SUPFAM" id="SSF118215">
    <property type="entry name" value="Proton glutamate symport protein"/>
    <property type="match status" value="1"/>
</dbReference>
<dbReference type="GO" id="GO:0005886">
    <property type="term" value="C:plasma membrane"/>
    <property type="evidence" value="ECO:0007669"/>
    <property type="project" value="TreeGrafter"/>
</dbReference>
<evidence type="ECO:0000256" key="1">
    <source>
        <dbReference type="ARBA" id="ARBA00004141"/>
    </source>
</evidence>
<evidence type="ECO:0000256" key="2">
    <source>
        <dbReference type="ARBA" id="ARBA00006148"/>
    </source>
</evidence>
<proteinExistence type="inferred from homology"/>
<evidence type="ECO:0000256" key="8">
    <source>
        <dbReference type="ARBA" id="ARBA00023136"/>
    </source>
</evidence>
<evidence type="ECO:0000256" key="3">
    <source>
        <dbReference type="ARBA" id="ARBA00022031"/>
    </source>
</evidence>
<keyword evidence="8 10" id="KW-0472">Membrane</keyword>
<dbReference type="PANTHER" id="PTHR42865:SF5">
    <property type="entry name" value="L-CYSTINE TRANSPORTER TCYP"/>
    <property type="match status" value="1"/>
</dbReference>
<comment type="similarity">
    <text evidence="2">Belongs to the dicarboxylate/amino acid:cation symporter (DAACS) (TC 2.A.23) family.</text>
</comment>
<evidence type="ECO:0000313" key="11">
    <source>
        <dbReference type="EMBL" id="GAE92576.1"/>
    </source>
</evidence>
<evidence type="ECO:0000256" key="9">
    <source>
        <dbReference type="ARBA" id="ARBA00031293"/>
    </source>
</evidence>
<dbReference type="Gene3D" id="1.10.3860.10">
    <property type="entry name" value="Sodium:dicarboxylate symporter"/>
    <property type="match status" value="1"/>
</dbReference>
<feature type="transmembrane region" description="Helical" evidence="10">
    <location>
        <begin position="40"/>
        <end position="61"/>
    </location>
</feature>
<dbReference type="STRING" id="1298598.JCM21714_1583"/>
<dbReference type="InterPro" id="IPR036458">
    <property type="entry name" value="Na:dicarbo_symporter_sf"/>
</dbReference>
<dbReference type="GO" id="GO:0015293">
    <property type="term" value="F:symporter activity"/>
    <property type="evidence" value="ECO:0007669"/>
    <property type="project" value="InterPro"/>
</dbReference>
<comment type="subcellular location">
    <subcellularLocation>
        <location evidence="1">Membrane</location>
        <topology evidence="1">Multi-pass membrane protein</topology>
    </subcellularLocation>
</comment>
<dbReference type="AlphaFoldDB" id="W4VHE5"/>
<keyword evidence="6" id="KW-0029">Amino-acid transport</keyword>
<name>W4VHE5_9BACI</name>
<dbReference type="InterPro" id="IPR001991">
    <property type="entry name" value="Na-dicarboxylate_symporter"/>
</dbReference>
<protein>
    <recommendedName>
        <fullName evidence="3">L-cystine uptake protein TcyP</fullName>
    </recommendedName>
    <alternativeName>
        <fullName evidence="9">Transporter of cystine TcyP</fullName>
    </alternativeName>
</protein>
<comment type="caution">
    <text evidence="11">The sequence shown here is derived from an EMBL/GenBank/DDBJ whole genome shotgun (WGS) entry which is preliminary data.</text>
</comment>
<reference evidence="11 12" key="1">
    <citation type="journal article" date="2014" name="Genome Announc.">
        <title>Draft Genome Sequence of the Boron-Tolerant and Moderately Halotolerant Bacterium Gracilibacillus boraciitolerans JCM 21714T.</title>
        <authorList>
            <person name="Ahmed I."/>
            <person name="Oshima K."/>
            <person name="Suda W."/>
            <person name="Kitamura K."/>
            <person name="Iida T."/>
            <person name="Ohmori Y."/>
            <person name="Fujiwara T."/>
            <person name="Hattori M."/>
            <person name="Ohkuma M."/>
        </authorList>
    </citation>
    <scope>NUCLEOTIDE SEQUENCE [LARGE SCALE GENOMIC DNA]</scope>
    <source>
        <strain evidence="11 12">JCM 21714</strain>
    </source>
</reference>
<keyword evidence="5 10" id="KW-0812">Transmembrane</keyword>
<keyword evidence="12" id="KW-1185">Reference proteome</keyword>
<dbReference type="PANTHER" id="PTHR42865">
    <property type="entry name" value="PROTON/GLUTAMATE-ASPARTATE SYMPORTER"/>
    <property type="match status" value="1"/>
</dbReference>
<evidence type="ECO:0000256" key="4">
    <source>
        <dbReference type="ARBA" id="ARBA00022448"/>
    </source>
</evidence>
<evidence type="ECO:0000256" key="5">
    <source>
        <dbReference type="ARBA" id="ARBA00022692"/>
    </source>
</evidence>
<keyword evidence="7 10" id="KW-1133">Transmembrane helix</keyword>
<dbReference type="GO" id="GO:0015184">
    <property type="term" value="F:L-cystine transmembrane transporter activity"/>
    <property type="evidence" value="ECO:0007669"/>
    <property type="project" value="TreeGrafter"/>
</dbReference>
<sequence length="138" mass="15469">MRIVTIILRLAPYGILGLIANTVAQTNVAGIIELGKFVGASYVALIAMFIIHMILLALFGLNPFIYVRKVLPVLSFAFTSRSSAGTIPLTIQVQRENLGGTWWYSEYGGIIWCNHWSKWMCRYLPGDVGCYDCTITRY</sequence>
<gene>
    <name evidence="11" type="ORF">JCM21714_1583</name>
</gene>
<evidence type="ECO:0000256" key="7">
    <source>
        <dbReference type="ARBA" id="ARBA00022989"/>
    </source>
</evidence>
<keyword evidence="4" id="KW-0813">Transport</keyword>
<dbReference type="eggNOG" id="COG1823">
    <property type="taxonomic scope" value="Bacteria"/>
</dbReference>